<dbReference type="GO" id="GO:0016779">
    <property type="term" value="F:nucleotidyltransferase activity"/>
    <property type="evidence" value="ECO:0007669"/>
    <property type="project" value="UniProtKB-ARBA"/>
</dbReference>
<keyword evidence="2" id="KW-0808">Transferase</keyword>
<dbReference type="SUPFAM" id="SSF53448">
    <property type="entry name" value="Nucleotide-diphospho-sugar transferases"/>
    <property type="match status" value="1"/>
</dbReference>
<dbReference type="Gene3D" id="3.90.550.10">
    <property type="entry name" value="Spore Coat Polysaccharide Biosynthesis Protein SpsA, Chain A"/>
    <property type="match status" value="1"/>
</dbReference>
<protein>
    <submittedName>
        <fullName evidence="2">Nucleotidyltransferase family protein</fullName>
    </submittedName>
</protein>
<evidence type="ECO:0000259" key="1">
    <source>
        <dbReference type="Pfam" id="PF12804"/>
    </source>
</evidence>
<dbReference type="AlphaFoldDB" id="A0A5M6CYQ5"/>
<accession>A0A5M6CYQ5</accession>
<dbReference type="InterPro" id="IPR025877">
    <property type="entry name" value="MobA-like_NTP_Trfase"/>
</dbReference>
<keyword evidence="3" id="KW-1185">Reference proteome</keyword>
<dbReference type="Pfam" id="PF12804">
    <property type="entry name" value="NTP_transf_3"/>
    <property type="match status" value="1"/>
</dbReference>
<feature type="domain" description="MobA-like NTP transferase" evidence="1">
    <location>
        <begin position="7"/>
        <end position="169"/>
    </location>
</feature>
<name>A0A5M6CYQ5_9BACT</name>
<dbReference type="EMBL" id="VWSF01000027">
    <property type="protein sequence ID" value="KAA5540358.1"/>
    <property type="molecule type" value="Genomic_DNA"/>
</dbReference>
<organism evidence="2 3">
    <name type="scientific">Adhaeribacter rhizoryzae</name>
    <dbReference type="NCBI Taxonomy" id="2607907"/>
    <lineage>
        <taxon>Bacteria</taxon>
        <taxon>Pseudomonadati</taxon>
        <taxon>Bacteroidota</taxon>
        <taxon>Cytophagia</taxon>
        <taxon>Cytophagales</taxon>
        <taxon>Hymenobacteraceae</taxon>
        <taxon>Adhaeribacter</taxon>
    </lineage>
</organism>
<dbReference type="PANTHER" id="PTHR43777:SF1">
    <property type="entry name" value="MOLYBDENUM COFACTOR CYTIDYLYLTRANSFERASE"/>
    <property type="match status" value="1"/>
</dbReference>
<dbReference type="CDD" id="cd04182">
    <property type="entry name" value="GT_2_like_f"/>
    <property type="match status" value="1"/>
</dbReference>
<gene>
    <name evidence="2" type="ORF">F0145_22890</name>
</gene>
<reference evidence="2 3" key="1">
    <citation type="submission" date="2019-09" db="EMBL/GenBank/DDBJ databases">
        <title>Genome sequence and assembly of Adhaeribacter sp.</title>
        <authorList>
            <person name="Chhetri G."/>
        </authorList>
    </citation>
    <scope>NUCLEOTIDE SEQUENCE [LARGE SCALE GENOMIC DNA]</scope>
    <source>
        <strain evidence="2 3">DK36</strain>
    </source>
</reference>
<proteinExistence type="predicted"/>
<dbReference type="PANTHER" id="PTHR43777">
    <property type="entry name" value="MOLYBDENUM COFACTOR CYTIDYLYLTRANSFERASE"/>
    <property type="match status" value="1"/>
</dbReference>
<dbReference type="InterPro" id="IPR029044">
    <property type="entry name" value="Nucleotide-diphossugar_trans"/>
</dbReference>
<dbReference type="RefSeq" id="WP_150092404.1">
    <property type="nucleotide sequence ID" value="NZ_VWSF01000027.1"/>
</dbReference>
<evidence type="ECO:0000313" key="3">
    <source>
        <dbReference type="Proteomes" id="UP000323426"/>
    </source>
</evidence>
<evidence type="ECO:0000313" key="2">
    <source>
        <dbReference type="EMBL" id="KAA5540358.1"/>
    </source>
</evidence>
<sequence length="199" mass="21636">MASVGLILLAAGSSSRLGEPKQNLLYEGQPLLQRAIQTALASSCEPVLVILGSNAEAFQASLNDLPVQTIFNPDWQEGMASSIRQGILALNQMAPDLDGAIIMVCDQPFVTTALLNDIVEQKRLHGHGIIACSYHNTLGTPALFDKQFFPELLALKGQEGAKKLLFRHAAVVTPITFPLGTFDIDTPQDYEDLQQHRVE</sequence>
<comment type="caution">
    <text evidence="2">The sequence shown here is derived from an EMBL/GenBank/DDBJ whole genome shotgun (WGS) entry which is preliminary data.</text>
</comment>
<dbReference type="Proteomes" id="UP000323426">
    <property type="component" value="Unassembled WGS sequence"/>
</dbReference>